<feature type="domain" description="TRAPP14 N-terminal" evidence="2">
    <location>
        <begin position="82"/>
        <end position="213"/>
    </location>
</feature>
<dbReference type="AlphaFoldDB" id="A0AAW1BQI3"/>
<dbReference type="PANTHER" id="PTHR16096:SF8">
    <property type="entry name" value="TRAFFICKING PROTEIN PARTICLE COMPLEX SUBUNIT 14"/>
    <property type="match status" value="1"/>
</dbReference>
<organism evidence="3 4">
    <name type="scientific">Crotalus adamanteus</name>
    <name type="common">Eastern diamondback rattlesnake</name>
    <dbReference type="NCBI Taxonomy" id="8729"/>
    <lineage>
        <taxon>Eukaryota</taxon>
        <taxon>Metazoa</taxon>
        <taxon>Chordata</taxon>
        <taxon>Craniata</taxon>
        <taxon>Vertebrata</taxon>
        <taxon>Euteleostomi</taxon>
        <taxon>Lepidosauria</taxon>
        <taxon>Squamata</taxon>
        <taxon>Bifurcata</taxon>
        <taxon>Unidentata</taxon>
        <taxon>Episquamata</taxon>
        <taxon>Toxicofera</taxon>
        <taxon>Serpentes</taxon>
        <taxon>Colubroidea</taxon>
        <taxon>Viperidae</taxon>
        <taxon>Crotalinae</taxon>
        <taxon>Crotalus</taxon>
    </lineage>
</organism>
<comment type="caution">
    <text evidence="3">The sequence shown here is derived from an EMBL/GenBank/DDBJ whole genome shotgun (WGS) entry which is preliminary data.</text>
</comment>
<dbReference type="InterPro" id="IPR055453">
    <property type="entry name" value="TRAPP14_N"/>
</dbReference>
<evidence type="ECO:0000259" key="2">
    <source>
        <dbReference type="Pfam" id="PF15806"/>
    </source>
</evidence>
<feature type="compositionally biased region" description="Low complexity" evidence="1">
    <location>
        <begin position="29"/>
        <end position="47"/>
    </location>
</feature>
<feature type="region of interest" description="Disordered" evidence="1">
    <location>
        <begin position="1"/>
        <end position="48"/>
    </location>
</feature>
<dbReference type="PANTHER" id="PTHR16096">
    <property type="entry name" value="MICROTUBULE-ASSOCIATED PROTEIN 11"/>
    <property type="match status" value="1"/>
</dbReference>
<feature type="compositionally biased region" description="Low complexity" evidence="1">
    <location>
        <begin position="1"/>
        <end position="13"/>
    </location>
</feature>
<name>A0AAW1BQI3_CROAD</name>
<evidence type="ECO:0000256" key="1">
    <source>
        <dbReference type="SAM" id="MobiDB-lite"/>
    </source>
</evidence>
<gene>
    <name evidence="3" type="ORF">NXF25_008474</name>
</gene>
<dbReference type="InterPro" id="IPR031626">
    <property type="entry name" value="TRAPPC14"/>
</dbReference>
<proteinExistence type="predicted"/>
<keyword evidence="4" id="KW-1185">Reference proteome</keyword>
<dbReference type="GO" id="GO:0043014">
    <property type="term" value="F:alpha-tubulin binding"/>
    <property type="evidence" value="ECO:0007669"/>
    <property type="project" value="InterPro"/>
</dbReference>
<dbReference type="GO" id="GO:1990071">
    <property type="term" value="C:TRAPPII protein complex"/>
    <property type="evidence" value="ECO:0007669"/>
    <property type="project" value="TreeGrafter"/>
</dbReference>
<evidence type="ECO:0000313" key="4">
    <source>
        <dbReference type="Proteomes" id="UP001474421"/>
    </source>
</evidence>
<protein>
    <recommendedName>
        <fullName evidence="2">TRAPP14 N-terminal domain-containing protein</fullName>
    </recommendedName>
</protein>
<dbReference type="Proteomes" id="UP001474421">
    <property type="component" value="Unassembled WGS sequence"/>
</dbReference>
<dbReference type="EMBL" id="JAOTOJ010000003">
    <property type="protein sequence ID" value="KAK9403647.1"/>
    <property type="molecule type" value="Genomic_DNA"/>
</dbReference>
<accession>A0AAW1BQI3</accession>
<evidence type="ECO:0000313" key="3">
    <source>
        <dbReference type="EMBL" id="KAK9403647.1"/>
    </source>
</evidence>
<dbReference type="GO" id="GO:0060271">
    <property type="term" value="P:cilium assembly"/>
    <property type="evidence" value="ECO:0007669"/>
    <property type="project" value="InterPro"/>
</dbReference>
<dbReference type="Pfam" id="PF15806">
    <property type="entry name" value="TRAPP14_N"/>
    <property type="match status" value="1"/>
</dbReference>
<reference evidence="3 4" key="1">
    <citation type="journal article" date="2024" name="Proc. Natl. Acad. Sci. U.S.A.">
        <title>The genetic regulatory architecture and epigenomic basis for age-related changes in rattlesnake venom.</title>
        <authorList>
            <person name="Hogan M.P."/>
            <person name="Holding M.L."/>
            <person name="Nystrom G.S."/>
            <person name="Colston T.J."/>
            <person name="Bartlett D.A."/>
            <person name="Mason A.J."/>
            <person name="Ellsworth S.A."/>
            <person name="Rautsaw R.M."/>
            <person name="Lawrence K.C."/>
            <person name="Strickland J.L."/>
            <person name="He B."/>
            <person name="Fraser P."/>
            <person name="Margres M.J."/>
            <person name="Gilbert D.M."/>
            <person name="Gibbs H.L."/>
            <person name="Parkinson C.L."/>
            <person name="Rokyta D.R."/>
        </authorList>
    </citation>
    <scope>NUCLEOTIDE SEQUENCE [LARGE SCALE GENOMIC DNA]</scope>
    <source>
        <strain evidence="3">DRR0105</strain>
    </source>
</reference>
<sequence length="215" mass="22584">MPPAASRSSPSAPTHLEPNQGDPSHPYRATLAPLPHAPPAEQQQEQPSLVTRLRACPPPSLLNGMEFHPRGAPEGARLVPGLAWRNHLYLGKTVHFLLILRCCLGAGGTPQPPWGQLTGSLSAFAIVSPAGSSVGDKALLGEAAEEGTAGAREAAANGSVFQECRAFLTHAYGTPGTMAMAIPPKELIVSIDEVIFLLTISLDRLPPASSKPKSW</sequence>